<dbReference type="InterPro" id="IPR013187">
    <property type="entry name" value="F-box-assoc_dom_typ3"/>
</dbReference>
<reference evidence="2" key="1">
    <citation type="journal article" date="1997" name="Nucleic Acids Res.">
        <title>tRNAscan-SE: a program for improved detection of transfer RNA genes in genomic sequence.</title>
        <authorList>
            <person name="Lowe T.M."/>
            <person name="Eddy S.R."/>
        </authorList>
    </citation>
    <scope>NUCLEOTIDE SEQUENCE [LARGE SCALE GENOMIC DNA]</scope>
    <source>
        <strain evidence="2">r\B97-61/B2</strain>
    </source>
</reference>
<evidence type="ECO:0000313" key="2">
    <source>
        <dbReference type="Proteomes" id="UP000694886"/>
    </source>
</evidence>
<dbReference type="Gramene" id="Tc02v2_t028400.1">
    <property type="protein sequence ID" value="Tc02v2_p028400.1"/>
    <property type="gene ID" value="Tc02v2_g028400"/>
</dbReference>
<organism evidence="2 3">
    <name type="scientific">Theobroma cacao</name>
    <name type="common">Cacao</name>
    <name type="synonym">Cocoa</name>
    <dbReference type="NCBI Taxonomy" id="3641"/>
    <lineage>
        <taxon>Eukaryota</taxon>
        <taxon>Viridiplantae</taxon>
        <taxon>Streptophyta</taxon>
        <taxon>Embryophyta</taxon>
        <taxon>Tracheophyta</taxon>
        <taxon>Spermatophyta</taxon>
        <taxon>Magnoliopsida</taxon>
        <taxon>eudicotyledons</taxon>
        <taxon>Gunneridae</taxon>
        <taxon>Pentapetalae</taxon>
        <taxon>rosids</taxon>
        <taxon>malvids</taxon>
        <taxon>Malvales</taxon>
        <taxon>Malvaceae</taxon>
        <taxon>Byttnerioideae</taxon>
        <taxon>Theobroma</taxon>
    </lineage>
</organism>
<dbReference type="Proteomes" id="UP000694886">
    <property type="component" value="Chromosome 2"/>
</dbReference>
<accession>A0AB32VWP6</accession>
<reference evidence="3" key="2">
    <citation type="submission" date="2025-08" db="UniProtKB">
        <authorList>
            <consortium name="RefSeq"/>
        </authorList>
    </citation>
    <scope>IDENTIFICATION</scope>
</reference>
<dbReference type="NCBIfam" id="TIGR01640">
    <property type="entry name" value="F_box_assoc_1"/>
    <property type="match status" value="1"/>
</dbReference>
<dbReference type="PANTHER" id="PTHR31111">
    <property type="entry name" value="BNAA05G37150D PROTEIN-RELATED"/>
    <property type="match status" value="1"/>
</dbReference>
<dbReference type="InterPro" id="IPR017451">
    <property type="entry name" value="F-box-assoc_interact_dom"/>
</dbReference>
<feature type="domain" description="F-box associated beta-propeller type 3" evidence="1">
    <location>
        <begin position="4"/>
        <end position="201"/>
    </location>
</feature>
<dbReference type="RefSeq" id="XP_017970505.1">
    <property type="nucleotide sequence ID" value="XM_018115016.1"/>
</dbReference>
<sequence>MPSKNEYKVVRCFYRKNDYDNPNNFELGCEILTISNYGTNNSIADCCSAWRMLEEGCPHLMDANPALVNGSLHWKIDLVWERREDEQILSFDLDAEKFWILPIPPCVIRNPETLNLAELRQDLWLSHYDYSIPHVMDMWVLKDFEKFTWVKVYSIDFSPINTSTGKYELTFVLNVRNEELLILMNSGRLIYYNLKTKSFTDLGAPRNGFNFCYYTDVVSFH</sequence>
<proteinExistence type="predicted"/>
<gene>
    <name evidence="3" type="primary">LOC18610241</name>
</gene>
<evidence type="ECO:0000313" key="3">
    <source>
        <dbReference type="RefSeq" id="XP_017970505.1"/>
    </source>
</evidence>
<dbReference type="GeneID" id="18610241"/>
<name>A0AB32VWP6_THECC</name>
<dbReference type="Pfam" id="PF08268">
    <property type="entry name" value="FBA_3"/>
    <property type="match status" value="1"/>
</dbReference>
<evidence type="ECO:0000259" key="1">
    <source>
        <dbReference type="Pfam" id="PF08268"/>
    </source>
</evidence>
<protein>
    <submittedName>
        <fullName evidence="3">F-box protein At3g07870</fullName>
    </submittedName>
</protein>
<dbReference type="AlphaFoldDB" id="A0AB32VWP6"/>
<dbReference type="PANTHER" id="PTHR31111:SF136">
    <property type="entry name" value="F-BOX ASSOCIATED DOMAIN-CONTAINING PROTEIN"/>
    <property type="match status" value="1"/>
</dbReference>
<dbReference type="KEGG" id="tcc:18610241"/>